<reference evidence="9" key="1">
    <citation type="journal article" date="2019" name="Int. J. Syst. Evol. Microbiol.">
        <title>The Global Catalogue of Microorganisms (GCM) 10K type strain sequencing project: providing services to taxonomists for standard genome sequencing and annotation.</title>
        <authorList>
            <consortium name="The Broad Institute Genomics Platform"/>
            <consortium name="The Broad Institute Genome Sequencing Center for Infectious Disease"/>
            <person name="Wu L."/>
            <person name="Ma J."/>
        </authorList>
    </citation>
    <scope>NUCLEOTIDE SEQUENCE [LARGE SCALE GENOMIC DNA]</scope>
    <source>
        <strain evidence="9">CGMCC 1.13574</strain>
    </source>
</reference>
<evidence type="ECO:0000256" key="6">
    <source>
        <dbReference type="SAM" id="Phobius"/>
    </source>
</evidence>
<evidence type="ECO:0000256" key="4">
    <source>
        <dbReference type="ARBA" id="ARBA00022989"/>
    </source>
</evidence>
<evidence type="ECO:0000313" key="8">
    <source>
        <dbReference type="EMBL" id="MFD2171763.1"/>
    </source>
</evidence>
<dbReference type="RefSeq" id="WP_386048844.1">
    <property type="nucleotide sequence ID" value="NZ_JBHUIO010000011.1"/>
</dbReference>
<protein>
    <submittedName>
        <fullName evidence="8">FtsX-like permease family protein</fullName>
    </submittedName>
</protein>
<feature type="domain" description="ABC3 transporter permease C-terminal" evidence="7">
    <location>
        <begin position="730"/>
        <end position="827"/>
    </location>
</feature>
<feature type="transmembrane region" description="Helical" evidence="6">
    <location>
        <begin position="592"/>
        <end position="614"/>
    </location>
</feature>
<keyword evidence="4 6" id="KW-1133">Transmembrane helix</keyword>
<sequence>MLRYIINSNKRSSTFLISCFLILLLLSSIPAAISSLTTTQYIAEESIYKYGRGSYDILVRSAGGKTDFEKHEKLVEENYLTGGNGGISLAQYEEIKKIANVEVAAPVAVLGYFTNSSGAISLDIPKDRDHSKITTLKLTMATGLPESYSKPTTTHVVTLPIEHGIFANHSLSLKESPTSYNVSMLLPLFYNFIVGVDAEQERKLLGVDTKTLPLLNESLTMTTGKSGSKIPSLDLLVNEDSLSALQAKIEIRAPKRTTEELIEKLTSTGGSTYEDLLQDEFAQQPIKEQTLILDNSYKPFSKVTLGIDEYGKLIPSDPSIFGHLVTSSYFLTGRYSYEVSKNSGSDFTLVPHSDEKKTSYREVNQVGSLFQEEGGKLLFEPNVVGTYKGSDIANRKLDPSPLGLYSFSPVTWVSDMNGNAASGELKPNFTPDTFLPIPASALTNLAAAELLKGEYPIDAIRVRVAGITGYDKEAEVKILDVAKKIETLTGLETDIVAGASKKDVTVEVPAVSDYPAVGVVQEVWTTLGVSKSITEALSMLSLSITGILLIIVLTYAVVHTRTLFILRNQEIKLLRAIGWSTQEIAKMMIWEWVVKLGFAFAMSLVTLLILDLTLEINIDWLLTLSIQAAIILLLIATVWRETSKKQRQNIALSKEDEWRRNKGKSTSIFAIAQGNFFAQIGYNMWNLLLITVSGGLALFTLNLILAEKQQIGTTYLGAIVNAAGGTSLLMVVFATLSVLAFGIWETSRALVAKRRREITILQKIGWNSKNITYLIMCEIVTLFSVGALLMLLSGLGLFRIFYETYPLTISLQILTMLGFILLLLLASTAKVYQQINKPVR</sequence>
<dbReference type="Pfam" id="PF02687">
    <property type="entry name" value="FtsX"/>
    <property type="match status" value="1"/>
</dbReference>
<feature type="transmembrane region" description="Helical" evidence="6">
    <location>
        <begin position="536"/>
        <end position="558"/>
    </location>
</feature>
<evidence type="ECO:0000256" key="3">
    <source>
        <dbReference type="ARBA" id="ARBA00022692"/>
    </source>
</evidence>
<keyword evidence="9" id="KW-1185">Reference proteome</keyword>
<keyword evidence="3 6" id="KW-0812">Transmembrane</keyword>
<evidence type="ECO:0000256" key="2">
    <source>
        <dbReference type="ARBA" id="ARBA00022475"/>
    </source>
</evidence>
<feature type="transmembrane region" description="Helical" evidence="6">
    <location>
        <begin position="620"/>
        <end position="639"/>
    </location>
</feature>
<keyword evidence="2" id="KW-1003">Cell membrane</keyword>
<proteinExistence type="predicted"/>
<evidence type="ECO:0000256" key="1">
    <source>
        <dbReference type="ARBA" id="ARBA00004651"/>
    </source>
</evidence>
<evidence type="ECO:0000259" key="7">
    <source>
        <dbReference type="Pfam" id="PF02687"/>
    </source>
</evidence>
<name>A0ABW5A2A4_9BACL</name>
<dbReference type="InterPro" id="IPR003838">
    <property type="entry name" value="ABC3_permease_C"/>
</dbReference>
<feature type="transmembrane region" description="Helical" evidence="6">
    <location>
        <begin position="718"/>
        <end position="744"/>
    </location>
</feature>
<evidence type="ECO:0000256" key="5">
    <source>
        <dbReference type="ARBA" id="ARBA00023136"/>
    </source>
</evidence>
<feature type="transmembrane region" description="Helical" evidence="6">
    <location>
        <begin position="685"/>
        <end position="706"/>
    </location>
</feature>
<dbReference type="EMBL" id="JBHUIO010000011">
    <property type="protein sequence ID" value="MFD2171763.1"/>
    <property type="molecule type" value="Genomic_DNA"/>
</dbReference>
<accession>A0ABW5A2A4</accession>
<feature type="transmembrane region" description="Helical" evidence="6">
    <location>
        <begin position="771"/>
        <end position="797"/>
    </location>
</feature>
<feature type="transmembrane region" description="Helical" evidence="6">
    <location>
        <begin position="809"/>
        <end position="832"/>
    </location>
</feature>
<dbReference type="Proteomes" id="UP001597343">
    <property type="component" value="Unassembled WGS sequence"/>
</dbReference>
<gene>
    <name evidence="8" type="ORF">ACFSOY_17510</name>
</gene>
<keyword evidence="5 6" id="KW-0472">Membrane</keyword>
<evidence type="ECO:0000313" key="9">
    <source>
        <dbReference type="Proteomes" id="UP001597343"/>
    </source>
</evidence>
<comment type="subcellular location">
    <subcellularLocation>
        <location evidence="1">Cell membrane</location>
        <topology evidence="1">Multi-pass membrane protein</topology>
    </subcellularLocation>
</comment>
<comment type="caution">
    <text evidence="8">The sequence shown here is derived from an EMBL/GenBank/DDBJ whole genome shotgun (WGS) entry which is preliminary data.</text>
</comment>
<organism evidence="8 9">
    <name type="scientific">Tumebacillus lipolyticus</name>
    <dbReference type="NCBI Taxonomy" id="1280370"/>
    <lineage>
        <taxon>Bacteria</taxon>
        <taxon>Bacillati</taxon>
        <taxon>Bacillota</taxon>
        <taxon>Bacilli</taxon>
        <taxon>Bacillales</taxon>
        <taxon>Alicyclobacillaceae</taxon>
        <taxon>Tumebacillus</taxon>
    </lineage>
</organism>